<evidence type="ECO:0000259" key="1">
    <source>
        <dbReference type="Pfam" id="PF08241"/>
    </source>
</evidence>
<evidence type="ECO:0000313" key="3">
    <source>
        <dbReference type="Proteomes" id="UP000178302"/>
    </source>
</evidence>
<dbReference type="EMBL" id="MHQZ01000023">
    <property type="protein sequence ID" value="OHA13808.1"/>
    <property type="molecule type" value="Genomic_DNA"/>
</dbReference>
<dbReference type="Pfam" id="PF08241">
    <property type="entry name" value="Methyltransf_11"/>
    <property type="match status" value="1"/>
</dbReference>
<dbReference type="PANTHER" id="PTHR42912">
    <property type="entry name" value="METHYLTRANSFERASE"/>
    <property type="match status" value="1"/>
</dbReference>
<name>A0A1G2LQ96_9BACT</name>
<dbReference type="InterPro" id="IPR029063">
    <property type="entry name" value="SAM-dependent_MTases_sf"/>
</dbReference>
<dbReference type="Gene3D" id="3.40.50.150">
    <property type="entry name" value="Vaccinia Virus protein VP39"/>
    <property type="match status" value="1"/>
</dbReference>
<sequence>MPIDRSIVTKKDIEEGYDAIAEKMRLPEEFYNEVLDIEPKFFGDILEAGVGQGVVLKNIQKRGGGQIKSLTGIDLSERLIAMAKILVPEAKISKADIEQMPFPDNSFDFVVMVDVFPYLLDFDKALEEVGRVLRPSGKFIVTVPNKNWILFNRYIKARKNIQPVEDRFFDFQEMRQLLEKNRFKIINYRGADALRFYGWKHKLDRLAAFFLPFLHKRMKKIVFLAVKNN</sequence>
<evidence type="ECO:0000313" key="2">
    <source>
        <dbReference type="EMBL" id="OHA13808.1"/>
    </source>
</evidence>
<accession>A0A1G2LQ96</accession>
<dbReference type="PANTHER" id="PTHR42912:SF93">
    <property type="entry name" value="N6-ADENOSINE-METHYLTRANSFERASE TMT1A"/>
    <property type="match status" value="1"/>
</dbReference>
<comment type="caution">
    <text evidence="2">The sequence shown here is derived from an EMBL/GenBank/DDBJ whole genome shotgun (WGS) entry which is preliminary data.</text>
</comment>
<dbReference type="InterPro" id="IPR050508">
    <property type="entry name" value="Methyltransf_Superfamily"/>
</dbReference>
<organism evidence="2 3">
    <name type="scientific">Candidatus Tagabacteria bacterium RIFCSPLOWO2_01_FULL_39_11</name>
    <dbReference type="NCBI Taxonomy" id="1802295"/>
    <lineage>
        <taxon>Bacteria</taxon>
        <taxon>Candidatus Tagaibacteriota</taxon>
    </lineage>
</organism>
<dbReference type="InterPro" id="IPR013216">
    <property type="entry name" value="Methyltransf_11"/>
</dbReference>
<gene>
    <name evidence="2" type="ORF">A2909_00800</name>
</gene>
<proteinExistence type="predicted"/>
<feature type="domain" description="Methyltransferase type 11" evidence="1">
    <location>
        <begin position="46"/>
        <end position="141"/>
    </location>
</feature>
<dbReference type="GO" id="GO:0008757">
    <property type="term" value="F:S-adenosylmethionine-dependent methyltransferase activity"/>
    <property type="evidence" value="ECO:0007669"/>
    <property type="project" value="InterPro"/>
</dbReference>
<reference evidence="2 3" key="1">
    <citation type="journal article" date="2016" name="Nat. Commun.">
        <title>Thousands of microbial genomes shed light on interconnected biogeochemical processes in an aquifer system.</title>
        <authorList>
            <person name="Anantharaman K."/>
            <person name="Brown C.T."/>
            <person name="Hug L.A."/>
            <person name="Sharon I."/>
            <person name="Castelle C.J."/>
            <person name="Probst A.J."/>
            <person name="Thomas B.C."/>
            <person name="Singh A."/>
            <person name="Wilkins M.J."/>
            <person name="Karaoz U."/>
            <person name="Brodie E.L."/>
            <person name="Williams K.H."/>
            <person name="Hubbard S.S."/>
            <person name="Banfield J.F."/>
        </authorList>
    </citation>
    <scope>NUCLEOTIDE SEQUENCE [LARGE SCALE GENOMIC DNA]</scope>
</reference>
<dbReference type="SUPFAM" id="SSF53335">
    <property type="entry name" value="S-adenosyl-L-methionine-dependent methyltransferases"/>
    <property type="match status" value="1"/>
</dbReference>
<dbReference type="AlphaFoldDB" id="A0A1G2LQ96"/>
<dbReference type="CDD" id="cd02440">
    <property type="entry name" value="AdoMet_MTases"/>
    <property type="match status" value="1"/>
</dbReference>
<dbReference type="Proteomes" id="UP000178302">
    <property type="component" value="Unassembled WGS sequence"/>
</dbReference>
<protein>
    <recommendedName>
        <fullName evidence="1">Methyltransferase type 11 domain-containing protein</fullName>
    </recommendedName>
</protein>